<dbReference type="Gene3D" id="1.25.10.10">
    <property type="entry name" value="Leucine-rich Repeat Variant"/>
    <property type="match status" value="1"/>
</dbReference>
<evidence type="ECO:0000313" key="2">
    <source>
        <dbReference type="Proteomes" id="UP000198660"/>
    </source>
</evidence>
<gene>
    <name evidence="1" type="ORF">SAMN05444972_11834</name>
</gene>
<accession>A0A1I6UML8</accession>
<reference evidence="2" key="1">
    <citation type="submission" date="2016-10" db="EMBL/GenBank/DDBJ databases">
        <authorList>
            <person name="Varghese N."/>
            <person name="Submissions S."/>
        </authorList>
    </citation>
    <scope>NUCLEOTIDE SEQUENCE [LARGE SCALE GENOMIC DNA]</scope>
    <source>
        <strain evidence="2">DSM 45789</strain>
    </source>
</reference>
<dbReference type="RefSeq" id="WP_140413645.1">
    <property type="nucleotide sequence ID" value="NZ_FPAA01000018.1"/>
</dbReference>
<dbReference type="InterPro" id="IPR011989">
    <property type="entry name" value="ARM-like"/>
</dbReference>
<dbReference type="AlphaFoldDB" id="A0A1I6UML8"/>
<dbReference type="InterPro" id="IPR016024">
    <property type="entry name" value="ARM-type_fold"/>
</dbReference>
<protein>
    <recommendedName>
        <fullName evidence="3">HEAT repeat-containing protein</fullName>
    </recommendedName>
</protein>
<dbReference type="OrthoDB" id="8812152at2"/>
<evidence type="ECO:0000313" key="1">
    <source>
        <dbReference type="EMBL" id="SFT02716.1"/>
    </source>
</evidence>
<dbReference type="Proteomes" id="UP000198660">
    <property type="component" value="Unassembled WGS sequence"/>
</dbReference>
<evidence type="ECO:0008006" key="3">
    <source>
        <dbReference type="Google" id="ProtNLM"/>
    </source>
</evidence>
<name>A0A1I6UML8_9BACL</name>
<dbReference type="EMBL" id="FPAA01000018">
    <property type="protein sequence ID" value="SFT02716.1"/>
    <property type="molecule type" value="Genomic_DNA"/>
</dbReference>
<dbReference type="SUPFAM" id="SSF48371">
    <property type="entry name" value="ARM repeat"/>
    <property type="match status" value="1"/>
</dbReference>
<proteinExistence type="predicted"/>
<organism evidence="1 2">
    <name type="scientific">Marininema halotolerans</name>
    <dbReference type="NCBI Taxonomy" id="1155944"/>
    <lineage>
        <taxon>Bacteria</taxon>
        <taxon>Bacillati</taxon>
        <taxon>Bacillota</taxon>
        <taxon>Bacilli</taxon>
        <taxon>Bacillales</taxon>
        <taxon>Thermoactinomycetaceae</taxon>
        <taxon>Marininema</taxon>
    </lineage>
</organism>
<keyword evidence="2" id="KW-1185">Reference proteome</keyword>
<sequence>MNIAHQLNKEVDGFWNWSGVNMLSVESVSYEVDATLYPDWEKIIELTDRLISSTTHAFLENEITLILTVLGLDNEVEDILSLLEQKISYDNFRLLIGEGVKFPLYHTRWQIAELLGRKDDHSFTEHLIILLNDKNKYVERRALNSMARLNSTIASKEAYKRLTDKDEMIRYVSFSILKEDPSVNKDHLYYKMKNETSELILNEMN</sequence>